<organism evidence="1 2">
    <name type="scientific">Trifolium medium</name>
    <dbReference type="NCBI Taxonomy" id="97028"/>
    <lineage>
        <taxon>Eukaryota</taxon>
        <taxon>Viridiplantae</taxon>
        <taxon>Streptophyta</taxon>
        <taxon>Embryophyta</taxon>
        <taxon>Tracheophyta</taxon>
        <taxon>Spermatophyta</taxon>
        <taxon>Magnoliopsida</taxon>
        <taxon>eudicotyledons</taxon>
        <taxon>Gunneridae</taxon>
        <taxon>Pentapetalae</taxon>
        <taxon>rosids</taxon>
        <taxon>fabids</taxon>
        <taxon>Fabales</taxon>
        <taxon>Fabaceae</taxon>
        <taxon>Papilionoideae</taxon>
        <taxon>50 kb inversion clade</taxon>
        <taxon>NPAAA clade</taxon>
        <taxon>Hologalegina</taxon>
        <taxon>IRL clade</taxon>
        <taxon>Trifolieae</taxon>
        <taxon>Trifolium</taxon>
    </lineage>
</organism>
<dbReference type="EMBL" id="LXQA010023834">
    <property type="protein sequence ID" value="MCH92949.1"/>
    <property type="molecule type" value="Genomic_DNA"/>
</dbReference>
<dbReference type="Pfam" id="PF08731">
    <property type="entry name" value="AFT"/>
    <property type="match status" value="1"/>
</dbReference>
<name>A0A392N183_9FABA</name>
<evidence type="ECO:0000313" key="2">
    <source>
        <dbReference type="Proteomes" id="UP000265520"/>
    </source>
</evidence>
<evidence type="ECO:0000313" key="1">
    <source>
        <dbReference type="EMBL" id="MCH92949.1"/>
    </source>
</evidence>
<dbReference type="GO" id="GO:0010106">
    <property type="term" value="P:cellular response to iron ion starvation"/>
    <property type="evidence" value="ECO:0007669"/>
    <property type="project" value="InterPro"/>
</dbReference>
<comment type="caution">
    <text evidence="1">The sequence shown here is derived from an EMBL/GenBank/DDBJ whole genome shotgun (WGS) entry which is preliminary data.</text>
</comment>
<sequence length="209" mass="23437">MDHESRQVVLGIAVHEVVAEADPVICDPPAIESSQPPAIEINHAPAIGIDTSSSFATVEAFKDRDSLITWVRGVAEKLRFAVVILNSDYGSGRRKQKLVLGCERNGVYKRTSKKIKFEETGTRKCGCKFKLRGNFHVTTNDWHISVLNGIHNHELDKELDGHLVAGRLKPKEMEVVAEMTRNLVPPRNIMTTLKERDPDNVTDIKQLYN</sequence>
<dbReference type="GO" id="GO:0000981">
    <property type="term" value="F:DNA-binding transcription factor activity, RNA polymerase II-specific"/>
    <property type="evidence" value="ECO:0007669"/>
    <property type="project" value="InterPro"/>
</dbReference>
<protein>
    <submittedName>
        <fullName evidence="1">Protein FAR1-RELATED SEQUENCE 11-like</fullName>
    </submittedName>
</protein>
<reference evidence="1 2" key="1">
    <citation type="journal article" date="2018" name="Front. Plant Sci.">
        <title>Red Clover (Trifolium pratense) and Zigzag Clover (T. medium) - A Picture of Genomic Similarities and Differences.</title>
        <authorList>
            <person name="Dluhosova J."/>
            <person name="Istvanek J."/>
            <person name="Nedelnik J."/>
            <person name="Repkova J."/>
        </authorList>
    </citation>
    <scope>NUCLEOTIDE SEQUENCE [LARGE SCALE GENOMIC DNA]</scope>
    <source>
        <strain evidence="2">cv. 10/8</strain>
        <tissue evidence="1">Leaf</tissue>
    </source>
</reference>
<accession>A0A392N183</accession>
<dbReference type="PANTHER" id="PTHR31569">
    <property type="entry name" value="SWIM-TYPE DOMAIN-CONTAINING PROTEIN"/>
    <property type="match status" value="1"/>
</dbReference>
<dbReference type="PANTHER" id="PTHR31569:SF4">
    <property type="entry name" value="SWIM-TYPE DOMAIN-CONTAINING PROTEIN"/>
    <property type="match status" value="1"/>
</dbReference>
<dbReference type="GO" id="GO:0045944">
    <property type="term" value="P:positive regulation of transcription by RNA polymerase II"/>
    <property type="evidence" value="ECO:0007669"/>
    <property type="project" value="InterPro"/>
</dbReference>
<dbReference type="InterPro" id="IPR014842">
    <property type="entry name" value="AFT"/>
</dbReference>
<feature type="non-terminal residue" evidence="1">
    <location>
        <position position="209"/>
    </location>
</feature>
<dbReference type="AlphaFoldDB" id="A0A392N183"/>
<keyword evidence="2" id="KW-1185">Reference proteome</keyword>
<dbReference type="Proteomes" id="UP000265520">
    <property type="component" value="Unassembled WGS sequence"/>
</dbReference>
<dbReference type="InterPro" id="IPR052579">
    <property type="entry name" value="Zinc_finger_SWIM"/>
</dbReference>
<proteinExistence type="predicted"/>